<organism evidence="7 8">
    <name type="scientific">Candidatus Magasanikbacteria bacterium CG_4_10_14_0_2_um_filter_37_12</name>
    <dbReference type="NCBI Taxonomy" id="1974637"/>
    <lineage>
        <taxon>Bacteria</taxon>
        <taxon>Candidatus Magasanikiibacteriota</taxon>
    </lineage>
</organism>
<evidence type="ECO:0000256" key="5">
    <source>
        <dbReference type="SAM" id="Phobius"/>
    </source>
</evidence>
<comment type="subcellular location">
    <subcellularLocation>
        <location evidence="1">Membrane</location>
        <topology evidence="1">Multi-pass membrane protein</topology>
    </subcellularLocation>
</comment>
<evidence type="ECO:0000313" key="8">
    <source>
        <dbReference type="Proteomes" id="UP000228568"/>
    </source>
</evidence>
<evidence type="ECO:0000313" key="7">
    <source>
        <dbReference type="EMBL" id="PIZ95551.1"/>
    </source>
</evidence>
<accession>A0A2M7V9T3</accession>
<evidence type="ECO:0000259" key="6">
    <source>
        <dbReference type="Pfam" id="PF04932"/>
    </source>
</evidence>
<feature type="transmembrane region" description="Helical" evidence="5">
    <location>
        <begin position="201"/>
        <end position="232"/>
    </location>
</feature>
<sequence>MANAFKIYLSALVFLFVGTVFVFNPFSAVGTFELPKMIVLLLAVGTMNILATFYIGQKFFVKLPHIYMWMGVLLIGQLVAFIFSADHLVSLVGTHYRHQGLLTYIHFILLSLHSYWFFTLFPAEQTKIVWRWIVGIGAGACVFAIISAFIPGTLFSTAFFEQRIYGTFGNPNYLAVFILVMLPFVFFSIDLKRLSKVGLAILFLTTLFFTGSRTALLVVGAVFGVYWAWYLWFHNKNGFFVGSILVILSLGILVIISSSSQTDNAFWERFSWQDKAFTSFETRLTFWQAGVEMYLDRPLVGHGQDMIQAHIMPYMPAHVQENDLFYVDRVHSEPLDMLLMYGPLTVLGYLGFFGLALFGNKCNVFVADKYWAILATKLSIIMLSLFLLINFSTITTNVFLFFLGGYLVSQNTLSKKH</sequence>
<dbReference type="GO" id="GO:0016020">
    <property type="term" value="C:membrane"/>
    <property type="evidence" value="ECO:0007669"/>
    <property type="project" value="UniProtKB-SubCell"/>
</dbReference>
<comment type="caution">
    <text evidence="7">The sequence shown here is derived from an EMBL/GenBank/DDBJ whole genome shotgun (WGS) entry which is preliminary data.</text>
</comment>
<reference evidence="8" key="1">
    <citation type="submission" date="2017-09" db="EMBL/GenBank/DDBJ databases">
        <title>Depth-based differentiation of microbial function through sediment-hosted aquifers and enrichment of novel symbionts in the deep terrestrial subsurface.</title>
        <authorList>
            <person name="Probst A.J."/>
            <person name="Ladd B."/>
            <person name="Jarett J.K."/>
            <person name="Geller-Mcgrath D.E."/>
            <person name="Sieber C.M.K."/>
            <person name="Emerson J.B."/>
            <person name="Anantharaman K."/>
            <person name="Thomas B.C."/>
            <person name="Malmstrom R."/>
            <person name="Stieglmeier M."/>
            <person name="Klingl A."/>
            <person name="Woyke T."/>
            <person name="Ryan C.M."/>
            <person name="Banfield J.F."/>
        </authorList>
    </citation>
    <scope>NUCLEOTIDE SEQUENCE [LARGE SCALE GENOMIC DNA]</scope>
</reference>
<dbReference type="InterPro" id="IPR007016">
    <property type="entry name" value="O-antigen_ligase-rel_domated"/>
</dbReference>
<keyword evidence="4 5" id="KW-0472">Membrane</keyword>
<dbReference type="EMBL" id="PFPK01000009">
    <property type="protein sequence ID" value="PIZ95551.1"/>
    <property type="molecule type" value="Genomic_DNA"/>
</dbReference>
<keyword evidence="2 5" id="KW-0812">Transmembrane</keyword>
<dbReference type="PANTHER" id="PTHR37422">
    <property type="entry name" value="TEICHURONIC ACID BIOSYNTHESIS PROTEIN TUAE"/>
    <property type="match status" value="1"/>
</dbReference>
<feature type="transmembrane region" description="Helical" evidence="5">
    <location>
        <begin position="7"/>
        <end position="26"/>
    </location>
</feature>
<dbReference type="Pfam" id="PF04932">
    <property type="entry name" value="Wzy_C"/>
    <property type="match status" value="1"/>
</dbReference>
<evidence type="ECO:0000256" key="1">
    <source>
        <dbReference type="ARBA" id="ARBA00004141"/>
    </source>
</evidence>
<protein>
    <recommendedName>
        <fullName evidence="6">O-antigen ligase-related domain-containing protein</fullName>
    </recommendedName>
</protein>
<dbReference type="PANTHER" id="PTHR37422:SF13">
    <property type="entry name" value="LIPOPOLYSACCHARIDE BIOSYNTHESIS PROTEIN PA4999-RELATED"/>
    <property type="match status" value="1"/>
</dbReference>
<feature type="transmembrane region" description="Helical" evidence="5">
    <location>
        <begin position="67"/>
        <end position="89"/>
    </location>
</feature>
<evidence type="ECO:0000256" key="3">
    <source>
        <dbReference type="ARBA" id="ARBA00022989"/>
    </source>
</evidence>
<dbReference type="AlphaFoldDB" id="A0A2M7V9T3"/>
<dbReference type="InterPro" id="IPR051533">
    <property type="entry name" value="WaaL-like"/>
</dbReference>
<feature type="transmembrane region" description="Helical" evidence="5">
    <location>
        <begin position="238"/>
        <end position="256"/>
    </location>
</feature>
<feature type="transmembrane region" description="Helical" evidence="5">
    <location>
        <begin position="378"/>
        <end position="408"/>
    </location>
</feature>
<evidence type="ECO:0000256" key="4">
    <source>
        <dbReference type="ARBA" id="ARBA00023136"/>
    </source>
</evidence>
<feature type="domain" description="O-antigen ligase-related" evidence="6">
    <location>
        <begin position="199"/>
        <end position="349"/>
    </location>
</feature>
<feature type="transmembrane region" description="Helical" evidence="5">
    <location>
        <begin position="128"/>
        <end position="150"/>
    </location>
</feature>
<feature type="transmembrane region" description="Helical" evidence="5">
    <location>
        <begin position="170"/>
        <end position="189"/>
    </location>
</feature>
<feature type="transmembrane region" description="Helical" evidence="5">
    <location>
        <begin position="38"/>
        <end position="55"/>
    </location>
</feature>
<name>A0A2M7V9T3_9BACT</name>
<gene>
    <name evidence="7" type="ORF">COX81_00595</name>
</gene>
<feature type="transmembrane region" description="Helical" evidence="5">
    <location>
        <begin position="338"/>
        <end position="358"/>
    </location>
</feature>
<evidence type="ECO:0000256" key="2">
    <source>
        <dbReference type="ARBA" id="ARBA00022692"/>
    </source>
</evidence>
<feature type="transmembrane region" description="Helical" evidence="5">
    <location>
        <begin position="101"/>
        <end position="121"/>
    </location>
</feature>
<keyword evidence="3 5" id="KW-1133">Transmembrane helix</keyword>
<proteinExistence type="predicted"/>
<dbReference type="Proteomes" id="UP000228568">
    <property type="component" value="Unassembled WGS sequence"/>
</dbReference>